<organism evidence="1 2">
    <name type="scientific">Tanacetum coccineum</name>
    <dbReference type="NCBI Taxonomy" id="301880"/>
    <lineage>
        <taxon>Eukaryota</taxon>
        <taxon>Viridiplantae</taxon>
        <taxon>Streptophyta</taxon>
        <taxon>Embryophyta</taxon>
        <taxon>Tracheophyta</taxon>
        <taxon>Spermatophyta</taxon>
        <taxon>Magnoliopsida</taxon>
        <taxon>eudicotyledons</taxon>
        <taxon>Gunneridae</taxon>
        <taxon>Pentapetalae</taxon>
        <taxon>asterids</taxon>
        <taxon>campanulids</taxon>
        <taxon>Asterales</taxon>
        <taxon>Asteraceae</taxon>
        <taxon>Asteroideae</taxon>
        <taxon>Anthemideae</taxon>
        <taxon>Anthemidinae</taxon>
        <taxon>Tanacetum</taxon>
    </lineage>
</organism>
<reference evidence="1" key="1">
    <citation type="journal article" date="2022" name="Int. J. Mol. Sci.">
        <title>Draft Genome of Tanacetum Coccineum: Genomic Comparison of Closely Related Tanacetum-Family Plants.</title>
        <authorList>
            <person name="Yamashiro T."/>
            <person name="Shiraishi A."/>
            <person name="Nakayama K."/>
            <person name="Satake H."/>
        </authorList>
    </citation>
    <scope>NUCLEOTIDE SEQUENCE</scope>
</reference>
<sequence>MDSWTYDGLMDIIISSDEELEAPIEDQPLSADASPTALSSATLLSPIQNEGEVGHEVDRLRESTSVGDGSEGLEADPILVLSLLIRSSLESPWLGINIDGRTVPTGGHRADYGFIGTIDAEIRRQRVEEVSYGIRDVWVDPTEVVEDVASMTLEGVNARVAELAAMQEQDTQDIYVFHHKTAQLLDQEALVSREAWAHSVGLCSAGHLSAALGQIQALQARDQTHADDPEGAGCSA</sequence>
<name>A0ABQ5FXF3_9ASTR</name>
<evidence type="ECO:0000313" key="1">
    <source>
        <dbReference type="EMBL" id="GJT67960.1"/>
    </source>
</evidence>
<comment type="caution">
    <text evidence="1">The sequence shown here is derived from an EMBL/GenBank/DDBJ whole genome shotgun (WGS) entry which is preliminary data.</text>
</comment>
<accession>A0ABQ5FXF3</accession>
<keyword evidence="2" id="KW-1185">Reference proteome</keyword>
<reference evidence="1" key="2">
    <citation type="submission" date="2022-01" db="EMBL/GenBank/DDBJ databases">
        <authorList>
            <person name="Yamashiro T."/>
            <person name="Shiraishi A."/>
            <person name="Satake H."/>
            <person name="Nakayama K."/>
        </authorList>
    </citation>
    <scope>NUCLEOTIDE SEQUENCE</scope>
</reference>
<gene>
    <name evidence="1" type="ORF">Tco_1019440</name>
</gene>
<evidence type="ECO:0000313" key="2">
    <source>
        <dbReference type="Proteomes" id="UP001151760"/>
    </source>
</evidence>
<protein>
    <submittedName>
        <fullName evidence="1">Uncharacterized protein</fullName>
    </submittedName>
</protein>
<dbReference type="Proteomes" id="UP001151760">
    <property type="component" value="Unassembled WGS sequence"/>
</dbReference>
<proteinExistence type="predicted"/>
<dbReference type="EMBL" id="BQNB010017855">
    <property type="protein sequence ID" value="GJT67960.1"/>
    <property type="molecule type" value="Genomic_DNA"/>
</dbReference>